<evidence type="ECO:0000256" key="2">
    <source>
        <dbReference type="SAM" id="MobiDB-lite"/>
    </source>
</evidence>
<dbReference type="AlphaFoldDB" id="A0A2P7S235"/>
<evidence type="ECO:0000313" key="3">
    <source>
        <dbReference type="EMBL" id="PSJ56509.1"/>
    </source>
</evidence>
<protein>
    <submittedName>
        <fullName evidence="3">Uncharacterized protein</fullName>
    </submittedName>
</protein>
<keyword evidence="1" id="KW-0175">Coiled coil</keyword>
<gene>
    <name evidence="3" type="ORF">C7I84_20265</name>
</gene>
<accession>A0A2P7S235</accession>
<reference evidence="3 4" key="1">
    <citation type="submission" date="2018-03" db="EMBL/GenBank/DDBJ databases">
        <title>The draft genome of Mesorhizobium sp. 6GN-30.</title>
        <authorList>
            <person name="Liu L."/>
            <person name="Li L."/>
            <person name="Wang T."/>
            <person name="Zhang X."/>
            <person name="Liang L."/>
        </authorList>
    </citation>
    <scope>NUCLEOTIDE SEQUENCE [LARGE SCALE GENOMIC DNA]</scope>
    <source>
        <strain evidence="3 4">6GN30</strain>
    </source>
</reference>
<feature type="region of interest" description="Disordered" evidence="2">
    <location>
        <begin position="523"/>
        <end position="552"/>
    </location>
</feature>
<dbReference type="EMBL" id="PXYK01000021">
    <property type="protein sequence ID" value="PSJ56509.1"/>
    <property type="molecule type" value="Genomic_DNA"/>
</dbReference>
<keyword evidence="4" id="KW-1185">Reference proteome</keyword>
<feature type="region of interest" description="Disordered" evidence="2">
    <location>
        <begin position="694"/>
        <end position="713"/>
    </location>
</feature>
<dbReference type="PANTHER" id="PTHR23159:SF31">
    <property type="entry name" value="CENTROSOME-ASSOCIATED PROTEIN CEP250 ISOFORM X1"/>
    <property type="match status" value="1"/>
</dbReference>
<feature type="coiled-coil region" evidence="1">
    <location>
        <begin position="384"/>
        <end position="415"/>
    </location>
</feature>
<comment type="caution">
    <text evidence="3">The sequence shown here is derived from an EMBL/GenBank/DDBJ whole genome shotgun (WGS) entry which is preliminary data.</text>
</comment>
<evidence type="ECO:0000313" key="4">
    <source>
        <dbReference type="Proteomes" id="UP000241229"/>
    </source>
</evidence>
<proteinExistence type="predicted"/>
<sequence>MVKLMRRRERTVMDADKGITHYAQEPSLQSVQPLASRSLFWKARYVRASRLLPNIPALFWLTEVVRPTVFLAPEIGDGVAYFAVCQSVERNGLETRCFASAVAGIAEDQRRYNDENYSDFSFILPRKGWEGRSRIAGIDLLYVSQALLDEEQHSLLRALKSQLSERCVVIFEGLDHVDEQVGKDCIDALALESATRIGFEQGPGLTVFFREALQNERLQQLAKLTLGGHGYGAVQTIFTRLGQAHAAEQAMHALEARQADSSAALAMHVEQAERLQSEVTELRGKLEESGRAYDARSRQIASFQSTIFDLTSRLDTGEAQRSAELAEAKGRIARLQDAWAESESARAANQATFDEMAARLAARDEELAAVRVGAEQLAGEIGRRETVERDLNAALAAQEEALRELVWERDEARAAQAEAAAGYRRAEEELARRGTLEDELRAQLAERAGLEQGLNAKDAEIASLAGELERQRAAEAERSLQAAARDDELARLRGLLTKLETEHGAEREAWHDEIGRRDAELSQLRAERQEEEARHERDRQRLEGEAAQHRSDAVALRDEIEELKQARSATESEVQHLNRELAKNKVVEADVRVELHQAQSALALRFDELARMTELCEQRGAELAAVSASLTRLQSEHDLLVANHGEAVEALKEARQESGTEARRLQRELKASRAAEETLKAELASANAALSKLRADRDRMEKSRDEASQALDEARKEAAAEARRLQRELEASSVAEETLKAEFEEARSNLARRFEEIARITSIADERDAARNALEREISALRDANEQLLTEKQIQNEIRASALKSGKISLNRGLTSRFLTKQSREALDVIRASEFFDSRWYLETYSDIAEVGLDAAQHYLFYGAYEGRNPGPRFDTMAYYGANRDVSRSGENALVHYELHGRAKSRPLTEKQRRKA</sequence>
<name>A0A2P7S235_9HYPH</name>
<feature type="coiled-coil region" evidence="1">
    <location>
        <begin position="265"/>
        <end position="292"/>
    </location>
</feature>
<dbReference type="Proteomes" id="UP000241229">
    <property type="component" value="Unassembled WGS sequence"/>
</dbReference>
<evidence type="ECO:0000256" key="1">
    <source>
        <dbReference type="SAM" id="Coils"/>
    </source>
</evidence>
<dbReference type="PANTHER" id="PTHR23159">
    <property type="entry name" value="CENTROSOMAL PROTEIN 2"/>
    <property type="match status" value="1"/>
</dbReference>
<organism evidence="3 4">
    <name type="scientific">Kumtagia ephedrae</name>
    <dbReference type="NCBI Taxonomy" id="2116701"/>
    <lineage>
        <taxon>Bacteria</taxon>
        <taxon>Pseudomonadati</taxon>
        <taxon>Pseudomonadota</taxon>
        <taxon>Alphaproteobacteria</taxon>
        <taxon>Hyphomicrobiales</taxon>
        <taxon>Phyllobacteriaceae</taxon>
        <taxon>Kumtagia</taxon>
    </lineage>
</organism>
<dbReference type="Gene3D" id="1.10.287.1490">
    <property type="match status" value="1"/>
</dbReference>